<proteinExistence type="predicted"/>
<organism evidence="2 3">
    <name type="scientific">Mycena alexandri</name>
    <dbReference type="NCBI Taxonomy" id="1745969"/>
    <lineage>
        <taxon>Eukaryota</taxon>
        <taxon>Fungi</taxon>
        <taxon>Dikarya</taxon>
        <taxon>Basidiomycota</taxon>
        <taxon>Agaricomycotina</taxon>
        <taxon>Agaricomycetes</taxon>
        <taxon>Agaricomycetidae</taxon>
        <taxon>Agaricales</taxon>
        <taxon>Marasmiineae</taxon>
        <taxon>Mycenaceae</taxon>
        <taxon>Mycena</taxon>
    </lineage>
</organism>
<name>A0AAD6RY55_9AGAR</name>
<dbReference type="EMBL" id="JARJCM010000401">
    <property type="protein sequence ID" value="KAJ7017490.1"/>
    <property type="molecule type" value="Genomic_DNA"/>
</dbReference>
<accession>A0AAD6RY55</accession>
<feature type="region of interest" description="Disordered" evidence="1">
    <location>
        <begin position="33"/>
        <end position="57"/>
    </location>
</feature>
<comment type="caution">
    <text evidence="2">The sequence shown here is derived from an EMBL/GenBank/DDBJ whole genome shotgun (WGS) entry which is preliminary data.</text>
</comment>
<protein>
    <submittedName>
        <fullName evidence="2">Uncharacterized protein</fullName>
    </submittedName>
</protein>
<evidence type="ECO:0000256" key="1">
    <source>
        <dbReference type="SAM" id="MobiDB-lite"/>
    </source>
</evidence>
<reference evidence="2" key="1">
    <citation type="submission" date="2023-03" db="EMBL/GenBank/DDBJ databases">
        <title>Massive genome expansion in bonnet fungi (Mycena s.s.) driven by repeated elements and novel gene families across ecological guilds.</title>
        <authorList>
            <consortium name="Lawrence Berkeley National Laboratory"/>
            <person name="Harder C.B."/>
            <person name="Miyauchi S."/>
            <person name="Viragh M."/>
            <person name="Kuo A."/>
            <person name="Thoen E."/>
            <person name="Andreopoulos B."/>
            <person name="Lu D."/>
            <person name="Skrede I."/>
            <person name="Drula E."/>
            <person name="Henrissat B."/>
            <person name="Morin E."/>
            <person name="Kohler A."/>
            <person name="Barry K."/>
            <person name="LaButti K."/>
            <person name="Morin E."/>
            <person name="Salamov A."/>
            <person name="Lipzen A."/>
            <person name="Mereny Z."/>
            <person name="Hegedus B."/>
            <person name="Baldrian P."/>
            <person name="Stursova M."/>
            <person name="Weitz H."/>
            <person name="Taylor A."/>
            <person name="Grigoriev I.V."/>
            <person name="Nagy L.G."/>
            <person name="Martin F."/>
            <person name="Kauserud H."/>
        </authorList>
    </citation>
    <scope>NUCLEOTIDE SEQUENCE</scope>
    <source>
        <strain evidence="2">CBHHK200</strain>
    </source>
</reference>
<keyword evidence="3" id="KW-1185">Reference proteome</keyword>
<gene>
    <name evidence="2" type="ORF">C8F04DRAFT_979208</name>
</gene>
<evidence type="ECO:0000313" key="2">
    <source>
        <dbReference type="EMBL" id="KAJ7017490.1"/>
    </source>
</evidence>
<sequence>LRKHLYENHLDAWVEGCDKLKIPINAKEASKHVDAYRSRKGQKTGASSNSEPGQKRTEFSQEAFVDALVEFIVGDDQSINVVENQQLRAIFLMLRAELKDSDIPHRTKIRKRIIEVWDEHLNTLQREMGVCFLSSTSQPDS</sequence>
<feature type="non-terminal residue" evidence="2">
    <location>
        <position position="1"/>
    </location>
</feature>
<evidence type="ECO:0000313" key="3">
    <source>
        <dbReference type="Proteomes" id="UP001218188"/>
    </source>
</evidence>
<dbReference type="AlphaFoldDB" id="A0AAD6RY55"/>
<dbReference type="Proteomes" id="UP001218188">
    <property type="component" value="Unassembled WGS sequence"/>
</dbReference>